<organism evidence="1 2">
    <name type="scientific">Geotrichum galactomycetum</name>
    <dbReference type="NCBI Taxonomy" id="27317"/>
    <lineage>
        <taxon>Eukaryota</taxon>
        <taxon>Fungi</taxon>
        <taxon>Dikarya</taxon>
        <taxon>Ascomycota</taxon>
        <taxon>Saccharomycotina</taxon>
        <taxon>Dipodascomycetes</taxon>
        <taxon>Dipodascales</taxon>
        <taxon>Dipodascaceae</taxon>
        <taxon>Geotrichum</taxon>
    </lineage>
</organism>
<keyword evidence="2" id="KW-1185">Reference proteome</keyword>
<protein>
    <submittedName>
        <fullName evidence="1">Uncharacterized protein</fullName>
    </submittedName>
</protein>
<comment type="caution">
    <text evidence="1">The sequence shown here is derived from an EMBL/GenBank/DDBJ whole genome shotgun (WGS) entry which is preliminary data.</text>
</comment>
<reference evidence="1 2" key="1">
    <citation type="journal article" date="2020" name="Front. Microbiol.">
        <title>Phenotypic and Genetic Characterization of the Cheese Ripening Yeast Geotrichum candidum.</title>
        <authorList>
            <person name="Perkins V."/>
            <person name="Vignola S."/>
            <person name="Lessard M.H."/>
            <person name="Plante P.L."/>
            <person name="Corbeil J."/>
            <person name="Dugat-Bony E."/>
            <person name="Frenette M."/>
            <person name="Labrie S."/>
        </authorList>
    </citation>
    <scope>NUCLEOTIDE SEQUENCE [LARGE SCALE GENOMIC DNA]</scope>
    <source>
        <strain evidence="1 2">LMA-1147</strain>
    </source>
</reference>
<dbReference type="Proteomes" id="UP000744676">
    <property type="component" value="Unassembled WGS sequence"/>
</dbReference>
<evidence type="ECO:0000313" key="2">
    <source>
        <dbReference type="Proteomes" id="UP000744676"/>
    </source>
</evidence>
<accession>A0ACB6V2N3</accession>
<gene>
    <name evidence="1" type="ORF">D0Z00_002965</name>
</gene>
<name>A0ACB6V2N3_9ASCO</name>
<dbReference type="EMBL" id="QVQA01000106">
    <property type="protein sequence ID" value="KAF5095941.1"/>
    <property type="molecule type" value="Genomic_DNA"/>
</dbReference>
<proteinExistence type="predicted"/>
<sequence>MSSIHQTVEAYDQKSPSVKDYFQQGAKNPVHKVKDYVISLFPILQWIYRYNLTWLYGDLIAGLTVGIVVVPQGMSYAKIASLSPEYGLYASFVGVFIYCFFATSKDVSIGPVAVMSLQVGRTIIKVTEKYPEYANDGPLIGITLSLLCGSVALGLGLLRLGFILEFIPIPAVMGFMTGSAFSIIVGQIPGLFGVSKRLDTRAATYKVFINFWKNIGHSNIDAAFGLISLFFLFLLKYIASYGEKRAPKYKLYFFYVGVLRNGLVIVIATLISWGCYRHNKLHPAASLIKTVPSGLRHVGAPTLNNDIIKALAPELPVSVIVLLLEHIAISKSFGRVNNYKIVPDQELIAIGVTNLIGIFFSAYPATGSFSRSALKAKCGVRTPLAGIFTGAVVLLALYAFTDAFYWIPNATLCAIIIHAVYDLMANPKTSYKVWTVSPVEAAIFIIAVFITVFVTIEAGIYFSICASAAFLLFRIAKAKGEFLGRIEYFEVINPTISGNINVQPNSELLIKTKTNISNQNLNNSAITEEILDNSVDKSKESHDDIKEKTAEIISVHKVQGSRPSSLSSSNPNIVKRYKWVPLKLHNLNPKLRILPPPPGIVVFRPNESFTYPNCSRQVDFLYDEVQRVTRRGNPNKISKLGDRPWNDHGPRHRKENTQDDRPILRAVILDFSSVPQLDLTGIQNLVDISKAINRYADREVEFHFVGIISPWARRALMAEGFGTGSPEKSVVGVTNSYFTSGYEGEIQDTRVKLEDEESSIGKEAESRVSNINDDYLVPLIGTNTPFFHSEIPNLE</sequence>
<evidence type="ECO:0000313" key="1">
    <source>
        <dbReference type="EMBL" id="KAF5095941.1"/>
    </source>
</evidence>